<comment type="caution">
    <text evidence="2">The sequence shown here is derived from an EMBL/GenBank/DDBJ whole genome shotgun (WGS) entry which is preliminary data.</text>
</comment>
<reference evidence="3" key="1">
    <citation type="journal article" date="2019" name="Int. J. Syst. Evol. Microbiol.">
        <title>The Global Catalogue of Microorganisms (GCM) 10K type strain sequencing project: providing services to taxonomists for standard genome sequencing and annotation.</title>
        <authorList>
            <consortium name="The Broad Institute Genomics Platform"/>
            <consortium name="The Broad Institute Genome Sequencing Center for Infectious Disease"/>
            <person name="Wu L."/>
            <person name="Ma J."/>
        </authorList>
    </citation>
    <scope>NUCLEOTIDE SEQUENCE [LARGE SCALE GENOMIC DNA]</scope>
    <source>
        <strain evidence="3">CCUG 66188</strain>
    </source>
</reference>
<dbReference type="Proteomes" id="UP001596353">
    <property type="component" value="Unassembled WGS sequence"/>
</dbReference>
<dbReference type="InterPro" id="IPR044922">
    <property type="entry name" value="DUF2063_N_sf"/>
</dbReference>
<evidence type="ECO:0000313" key="2">
    <source>
        <dbReference type="EMBL" id="MFC6759278.1"/>
    </source>
</evidence>
<sequence length="133" mass="15075">MTAQEAFRQALLDPDQPVPASAMARPAPPWRYAVYRNNVTVSLTEAMNTAFPLVRKLIGGQRFDRLALEFIRAFPPRSPLMMFYGADFPAFIQGFAPCRRSAIWPMPPGWTLPCAGPITRRMPQLSIRPRWQA</sequence>
<dbReference type="Gene3D" id="1.10.150.690">
    <property type="entry name" value="DUF2063"/>
    <property type="match status" value="1"/>
</dbReference>
<keyword evidence="3" id="KW-1185">Reference proteome</keyword>
<organism evidence="2 3">
    <name type="scientific">Sulfitobacter porphyrae</name>
    <dbReference type="NCBI Taxonomy" id="1246864"/>
    <lineage>
        <taxon>Bacteria</taxon>
        <taxon>Pseudomonadati</taxon>
        <taxon>Pseudomonadota</taxon>
        <taxon>Alphaproteobacteria</taxon>
        <taxon>Rhodobacterales</taxon>
        <taxon>Roseobacteraceae</taxon>
        <taxon>Sulfitobacter</taxon>
    </lineage>
</organism>
<dbReference type="Pfam" id="PF09836">
    <property type="entry name" value="DUF2063"/>
    <property type="match status" value="1"/>
</dbReference>
<protein>
    <submittedName>
        <fullName evidence="2">DNA-binding domain-containing protein</fullName>
    </submittedName>
</protein>
<dbReference type="EMBL" id="JBHSWG010000001">
    <property type="protein sequence ID" value="MFC6759278.1"/>
    <property type="molecule type" value="Genomic_DNA"/>
</dbReference>
<proteinExistence type="predicted"/>
<dbReference type="InterPro" id="IPR018640">
    <property type="entry name" value="DUF2063"/>
</dbReference>
<dbReference type="GO" id="GO:0003677">
    <property type="term" value="F:DNA binding"/>
    <property type="evidence" value="ECO:0007669"/>
    <property type="project" value="UniProtKB-KW"/>
</dbReference>
<keyword evidence="2" id="KW-0238">DNA-binding</keyword>
<feature type="domain" description="Putative DNA-binding" evidence="1">
    <location>
        <begin position="3"/>
        <end position="92"/>
    </location>
</feature>
<evidence type="ECO:0000259" key="1">
    <source>
        <dbReference type="Pfam" id="PF09836"/>
    </source>
</evidence>
<gene>
    <name evidence="2" type="ORF">ACFQFQ_06855</name>
</gene>
<evidence type="ECO:0000313" key="3">
    <source>
        <dbReference type="Proteomes" id="UP001596353"/>
    </source>
</evidence>
<accession>A0ABW2B311</accession>
<name>A0ABW2B311_9RHOB</name>